<sequence>MAFKFNFTNEDLDLEDNEENQQLESSLHDLSIDEKKEELNQIPSREYNILSSPLPSVIQADILHIPTLEKTLFKRTLADVKFQMAEQDNLVDDTQENDVVNMLNLSGNSDLIKGVYEGGFKTWECSIDMVQYLSGLPEEQITNKRVLELGCGSSLPSLYLLSHSNTNRVDVQDYNDQVIRYITIPNILLNTVLTVQEPASSSSTIVLDEEKQEEQEDSDSEVDSEDEEDEGEEKRIEEDVDTCDAEAEISSENIPTMLQQLSSRTRAFVGDWSSLPAQLNVDHEKYDMIVTSETIYAEHALPDLISVFQKALKKPAGVCYVAAKTVYFGVGGGILPFCNLLVKTQDDDGDKLKYEKVFESASTVKREILRISWDL</sequence>
<reference evidence="11" key="1">
    <citation type="submission" date="2020-12" db="EMBL/GenBank/DDBJ databases">
        <title>Metabolic potential, ecology and presence of endohyphal bacteria is reflected in genomic diversity of Mucoromycotina.</title>
        <authorList>
            <person name="Muszewska A."/>
            <person name="Okrasinska A."/>
            <person name="Steczkiewicz K."/>
            <person name="Drgas O."/>
            <person name="Orlowska M."/>
            <person name="Perlinska-Lenart U."/>
            <person name="Aleksandrzak-Piekarczyk T."/>
            <person name="Szatraj K."/>
            <person name="Zielenkiewicz U."/>
            <person name="Pilsyk S."/>
            <person name="Malc E."/>
            <person name="Mieczkowski P."/>
            <person name="Kruszewska J.S."/>
            <person name="Biernat P."/>
            <person name="Pawlowska J."/>
        </authorList>
    </citation>
    <scope>NUCLEOTIDE SEQUENCE</scope>
    <source>
        <strain evidence="11">CBS 226.32</strain>
    </source>
</reference>
<gene>
    <name evidence="11" type="ORF">INT46_006345</name>
</gene>
<evidence type="ECO:0000256" key="1">
    <source>
        <dbReference type="ARBA" id="ARBA00004123"/>
    </source>
</evidence>
<evidence type="ECO:0000313" key="11">
    <source>
        <dbReference type="EMBL" id="KAG2192461.1"/>
    </source>
</evidence>
<dbReference type="InterPro" id="IPR019410">
    <property type="entry name" value="Methyltransf_16"/>
</dbReference>
<dbReference type="AlphaFoldDB" id="A0A8H7QHC4"/>
<dbReference type="Gene3D" id="3.40.50.150">
    <property type="entry name" value="Vaccinia Virus protein VP39"/>
    <property type="match status" value="1"/>
</dbReference>
<dbReference type="SUPFAM" id="SSF53335">
    <property type="entry name" value="S-adenosyl-L-methionine-dependent methyltransferases"/>
    <property type="match status" value="1"/>
</dbReference>
<dbReference type="GO" id="GO:0018064">
    <property type="term" value="F:protein-L-histidine N-tele-methyltransferase activity"/>
    <property type="evidence" value="ECO:0007669"/>
    <property type="project" value="UniProtKB-EC"/>
</dbReference>
<keyword evidence="8" id="KW-0539">Nucleus</keyword>
<feature type="region of interest" description="Disordered" evidence="10">
    <location>
        <begin position="201"/>
        <end position="242"/>
    </location>
</feature>
<evidence type="ECO:0000256" key="3">
    <source>
        <dbReference type="ARBA" id="ARBA00012533"/>
    </source>
</evidence>
<organism evidence="11 12">
    <name type="scientific">Mucor plumbeus</name>
    <dbReference type="NCBI Taxonomy" id="97098"/>
    <lineage>
        <taxon>Eukaryota</taxon>
        <taxon>Fungi</taxon>
        <taxon>Fungi incertae sedis</taxon>
        <taxon>Mucoromycota</taxon>
        <taxon>Mucoromycotina</taxon>
        <taxon>Mucoromycetes</taxon>
        <taxon>Mucorales</taxon>
        <taxon>Mucorineae</taxon>
        <taxon>Mucoraceae</taxon>
        <taxon>Mucor</taxon>
    </lineage>
</organism>
<dbReference type="Pfam" id="PF10294">
    <property type="entry name" value="Methyltransf_16"/>
    <property type="match status" value="1"/>
</dbReference>
<dbReference type="EC" id="2.1.1.85" evidence="3"/>
<keyword evidence="5" id="KW-0489">Methyltransferase</keyword>
<comment type="subcellular location">
    <subcellularLocation>
        <location evidence="2">Cytoplasm</location>
    </subcellularLocation>
    <subcellularLocation>
        <location evidence="1">Nucleus</location>
    </subcellularLocation>
</comment>
<dbReference type="InterPro" id="IPR029063">
    <property type="entry name" value="SAM-dependent_MTases_sf"/>
</dbReference>
<keyword evidence="7" id="KW-0949">S-adenosyl-L-methionine</keyword>
<evidence type="ECO:0000256" key="5">
    <source>
        <dbReference type="ARBA" id="ARBA00022603"/>
    </source>
</evidence>
<evidence type="ECO:0000256" key="9">
    <source>
        <dbReference type="ARBA" id="ARBA00038126"/>
    </source>
</evidence>
<comment type="caution">
    <text evidence="11">The sequence shown here is derived from an EMBL/GenBank/DDBJ whole genome shotgun (WGS) entry which is preliminary data.</text>
</comment>
<keyword evidence="6" id="KW-0808">Transferase</keyword>
<comment type="similarity">
    <text evidence="9">Belongs to the methyltransferase superfamily. METTL18 family.</text>
</comment>
<dbReference type="GO" id="GO:0005737">
    <property type="term" value="C:cytoplasm"/>
    <property type="evidence" value="ECO:0007669"/>
    <property type="project" value="UniProtKB-SubCell"/>
</dbReference>
<evidence type="ECO:0000256" key="8">
    <source>
        <dbReference type="ARBA" id="ARBA00023242"/>
    </source>
</evidence>
<name>A0A8H7QHC4_9FUNG</name>
<accession>A0A8H7QHC4</accession>
<protein>
    <recommendedName>
        <fullName evidence="3">protein-histidine N-methyltransferase</fullName>
        <ecNumber evidence="3">2.1.1.85</ecNumber>
    </recommendedName>
</protein>
<dbReference type="OrthoDB" id="1723750at2759"/>
<keyword evidence="12" id="KW-1185">Reference proteome</keyword>
<evidence type="ECO:0000256" key="4">
    <source>
        <dbReference type="ARBA" id="ARBA00022490"/>
    </source>
</evidence>
<evidence type="ECO:0000313" key="12">
    <source>
        <dbReference type="Proteomes" id="UP000650833"/>
    </source>
</evidence>
<evidence type="ECO:0000256" key="6">
    <source>
        <dbReference type="ARBA" id="ARBA00022679"/>
    </source>
</evidence>
<dbReference type="PANTHER" id="PTHR14614:SF39">
    <property type="entry name" value="HISTIDINE PROTEIN METHYLTRANSFERASE 1 HOMOLOG"/>
    <property type="match status" value="1"/>
</dbReference>
<dbReference type="EMBL" id="JAEPRC010000723">
    <property type="protein sequence ID" value="KAG2192461.1"/>
    <property type="molecule type" value="Genomic_DNA"/>
</dbReference>
<dbReference type="Proteomes" id="UP000650833">
    <property type="component" value="Unassembled WGS sequence"/>
</dbReference>
<evidence type="ECO:0000256" key="7">
    <source>
        <dbReference type="ARBA" id="ARBA00022691"/>
    </source>
</evidence>
<dbReference type="GO" id="GO:0005634">
    <property type="term" value="C:nucleus"/>
    <property type="evidence" value="ECO:0007669"/>
    <property type="project" value="UniProtKB-SubCell"/>
</dbReference>
<dbReference type="PANTHER" id="PTHR14614">
    <property type="entry name" value="HEPATOCELLULAR CARCINOMA-ASSOCIATED ANTIGEN"/>
    <property type="match status" value="1"/>
</dbReference>
<keyword evidence="4" id="KW-0963">Cytoplasm</keyword>
<proteinExistence type="inferred from homology"/>
<evidence type="ECO:0000256" key="2">
    <source>
        <dbReference type="ARBA" id="ARBA00004496"/>
    </source>
</evidence>
<feature type="compositionally biased region" description="Acidic residues" evidence="10">
    <location>
        <begin position="210"/>
        <end position="231"/>
    </location>
</feature>
<dbReference type="GO" id="GO:0032259">
    <property type="term" value="P:methylation"/>
    <property type="evidence" value="ECO:0007669"/>
    <property type="project" value="UniProtKB-KW"/>
</dbReference>
<evidence type="ECO:0000256" key="10">
    <source>
        <dbReference type="SAM" id="MobiDB-lite"/>
    </source>
</evidence>